<name>A0A1G8AVQ1_9FLAO</name>
<dbReference type="RefSeq" id="WP_091257094.1">
    <property type="nucleotide sequence ID" value="NZ_FNDB01000005.1"/>
</dbReference>
<evidence type="ECO:0000259" key="1">
    <source>
        <dbReference type="Pfam" id="PF18990"/>
    </source>
</evidence>
<dbReference type="AlphaFoldDB" id="A0A1G8AVQ1"/>
<accession>A0A1G8AVQ1</accession>
<dbReference type="Pfam" id="PF18990">
    <property type="entry name" value="DUF5723"/>
    <property type="match status" value="1"/>
</dbReference>
<gene>
    <name evidence="2" type="ORF">SAMN04488062_105184</name>
</gene>
<dbReference type="Proteomes" id="UP000199274">
    <property type="component" value="Unassembled WGS sequence"/>
</dbReference>
<protein>
    <recommendedName>
        <fullName evidence="1">DUF5723 domain-containing protein</fullName>
    </recommendedName>
</protein>
<proteinExistence type="predicted"/>
<organism evidence="2 3">
    <name type="scientific">Flavobacterium omnivorum</name>
    <dbReference type="NCBI Taxonomy" id="178355"/>
    <lineage>
        <taxon>Bacteria</taxon>
        <taxon>Pseudomonadati</taxon>
        <taxon>Bacteroidota</taxon>
        <taxon>Flavobacteriia</taxon>
        <taxon>Flavobacteriales</taxon>
        <taxon>Flavobacteriaceae</taxon>
        <taxon>Flavobacterium</taxon>
    </lineage>
</organism>
<evidence type="ECO:0000313" key="3">
    <source>
        <dbReference type="Proteomes" id="UP000199274"/>
    </source>
</evidence>
<dbReference type="InterPro" id="IPR043781">
    <property type="entry name" value="DUF5723"/>
</dbReference>
<evidence type="ECO:0000313" key="2">
    <source>
        <dbReference type="EMBL" id="SDH24934.1"/>
    </source>
</evidence>
<feature type="domain" description="DUF5723" evidence="1">
    <location>
        <begin position="38"/>
        <end position="435"/>
    </location>
</feature>
<dbReference type="STRING" id="178355.SAMN04488062_105184"/>
<dbReference type="OrthoDB" id="975426at2"/>
<reference evidence="3" key="1">
    <citation type="submission" date="2016-10" db="EMBL/GenBank/DDBJ databases">
        <authorList>
            <person name="Varghese N."/>
            <person name="Submissions S."/>
        </authorList>
    </citation>
    <scope>NUCLEOTIDE SEQUENCE [LARGE SCALE GENOMIC DNA]</scope>
    <source>
        <strain evidence="3">CGMCC 1.2747</strain>
    </source>
</reference>
<keyword evidence="3" id="KW-1185">Reference proteome</keyword>
<sequence>MKKIAWVLVLMLTINCFSQNKQILYNFTSVPQSLLTNPGADFKYNFYFGIPLLSGISANVGSSGFSAYDLFADNGIDFNVKLRNVVFSTSRKDRLAINEQIEVFNGGFKIAGEQSDSYISFGMYQEFDALSYVPKDLAILALDGNRDYLGKVFDLGDLNVKAEMLSVFHIGFHKNINKNFILGVRGKIYSSIYNVSSTNNSGYIYTNPSSTGVYEQMIYSQLQLNTSGIAKYDDDNYEPNIVKDITKRAFLGGNLGLGFDAGFTYYPKKNVQLTASIIDVGFIKHSKEVESLTYKGTYEYKGVIPKFGSGESVENGFQDFKDAIPLDTLYADYTTWRPAKFNSSVQFSFDEERPEDCNCLDYNPETIYKSAVGAQLFVMSTPRTPLVAFTTFYRRKIFKSLQMKATYTLDSYSYKNIGLGLSSNFGPVNFYVLVDNLLEYRDVSKANSLSFQLGLNVIFKNRKK</sequence>
<dbReference type="EMBL" id="FNDB01000005">
    <property type="protein sequence ID" value="SDH24934.1"/>
    <property type="molecule type" value="Genomic_DNA"/>
</dbReference>